<dbReference type="AlphaFoldDB" id="M9MDF6"/>
<dbReference type="STRING" id="1151754.M9MDF6"/>
<proteinExistence type="inferred from homology"/>
<sequence>MTRILDPEHASSHGTPVYVTVWDLTPSSMWTSAARGLGLGIFHTNVWFPDLSVEWAFGGHGYRDVSGIFSIPRDPIVLDAVHERVLAAVSDDSAAVLAEKPYTLDGLSWLRPEDIPAPGSPPLPGAQYMGAYFVGYAGRVGQPSRPHAEVQPWASAQSGKAAFREPAALVEPYFTHASSVLARRGGATYLHSISATPPSPSKHAEGRSDGRHPRHRGARLASVALVQATMQELRNDADWMGPTYDLVSHNCNHFADTVCRRLTGAALPAWINRSAALGRNLIWAIPKSILDIDTRVPLEDDDLTDLDHAQPLDTQ</sequence>
<dbReference type="GO" id="GO:0016579">
    <property type="term" value="P:protein deubiquitination"/>
    <property type="evidence" value="ECO:0007669"/>
    <property type="project" value="TreeGrafter"/>
</dbReference>
<feature type="compositionally biased region" description="Basic and acidic residues" evidence="4">
    <location>
        <begin position="202"/>
        <end position="211"/>
    </location>
</feature>
<name>M9MDF6_PSEA3</name>
<comment type="similarity">
    <text evidence="1">Belongs to the DeSI family.</text>
</comment>
<evidence type="ECO:0000256" key="3">
    <source>
        <dbReference type="ARBA" id="ARBA00022801"/>
    </source>
</evidence>
<protein>
    <submittedName>
        <fullName evidence="6">Uncharacterized conserved protein</fullName>
    </submittedName>
</protein>
<evidence type="ECO:0000313" key="7">
    <source>
        <dbReference type="Proteomes" id="UP000011976"/>
    </source>
</evidence>
<gene>
    <name evidence="6" type="ORF">PANT_7c00154</name>
</gene>
<evidence type="ECO:0000256" key="2">
    <source>
        <dbReference type="ARBA" id="ARBA00022670"/>
    </source>
</evidence>
<dbReference type="Proteomes" id="UP000011976">
    <property type="component" value="Unassembled WGS sequence"/>
</dbReference>
<dbReference type="GO" id="GO:0006508">
    <property type="term" value="P:proteolysis"/>
    <property type="evidence" value="ECO:0007669"/>
    <property type="project" value="UniProtKB-KW"/>
</dbReference>
<keyword evidence="2" id="KW-0645">Protease</keyword>
<keyword evidence="3" id="KW-0378">Hydrolase</keyword>
<dbReference type="OrthoDB" id="412286at2759"/>
<feature type="domain" description="PPPDE" evidence="5">
    <location>
        <begin position="15"/>
        <end position="283"/>
    </location>
</feature>
<dbReference type="SMART" id="SM01179">
    <property type="entry name" value="DUF862"/>
    <property type="match status" value="1"/>
</dbReference>
<evidence type="ECO:0000256" key="1">
    <source>
        <dbReference type="ARBA" id="ARBA00008140"/>
    </source>
</evidence>
<dbReference type="InterPro" id="IPR008580">
    <property type="entry name" value="PPPDE_dom"/>
</dbReference>
<organism evidence="6 7">
    <name type="scientific">Pseudozyma antarctica (strain T-34)</name>
    <name type="common">Yeast</name>
    <name type="synonym">Candida antarctica</name>
    <dbReference type="NCBI Taxonomy" id="1151754"/>
    <lineage>
        <taxon>Eukaryota</taxon>
        <taxon>Fungi</taxon>
        <taxon>Dikarya</taxon>
        <taxon>Basidiomycota</taxon>
        <taxon>Ustilaginomycotina</taxon>
        <taxon>Ustilaginomycetes</taxon>
        <taxon>Ustilaginales</taxon>
        <taxon>Ustilaginaceae</taxon>
        <taxon>Moesziomyces</taxon>
    </lineage>
</organism>
<evidence type="ECO:0000256" key="4">
    <source>
        <dbReference type="SAM" id="MobiDB-lite"/>
    </source>
</evidence>
<evidence type="ECO:0000313" key="6">
    <source>
        <dbReference type="EMBL" id="GAC72547.1"/>
    </source>
</evidence>
<dbReference type="PANTHER" id="PTHR12378:SF80">
    <property type="entry name" value="IP06716P-RELATED"/>
    <property type="match status" value="1"/>
</dbReference>
<reference evidence="7" key="1">
    <citation type="journal article" date="2013" name="Genome Announc.">
        <title>Genome sequence of the basidiomycetous yeast Pseudozyma antarctica T-34, a producer of the glycolipid biosurfactants mannosylerythritol lipids.</title>
        <authorList>
            <person name="Morita T."/>
            <person name="Koike H."/>
            <person name="Koyama Y."/>
            <person name="Hagiwara H."/>
            <person name="Ito E."/>
            <person name="Fukuoka T."/>
            <person name="Imura T."/>
            <person name="Machida M."/>
            <person name="Kitamoto D."/>
        </authorList>
    </citation>
    <scope>NUCLEOTIDE SEQUENCE [LARGE SCALE GENOMIC DNA]</scope>
    <source>
        <strain evidence="7">T-34</strain>
    </source>
</reference>
<feature type="region of interest" description="Disordered" evidence="4">
    <location>
        <begin position="191"/>
        <end position="215"/>
    </location>
</feature>
<dbReference type="InterPro" id="IPR042266">
    <property type="entry name" value="PPPDE_sf"/>
</dbReference>
<dbReference type="Pfam" id="PF05903">
    <property type="entry name" value="Peptidase_C97"/>
    <property type="match status" value="1"/>
</dbReference>
<dbReference type="Gene3D" id="3.90.1720.30">
    <property type="entry name" value="PPPDE domains"/>
    <property type="match status" value="1"/>
</dbReference>
<dbReference type="PROSITE" id="PS51858">
    <property type="entry name" value="PPPDE"/>
    <property type="match status" value="1"/>
</dbReference>
<dbReference type="EMBL" id="DF196773">
    <property type="protein sequence ID" value="GAC72547.1"/>
    <property type="molecule type" value="Genomic_DNA"/>
</dbReference>
<accession>M9MDF6</accession>
<evidence type="ECO:0000259" key="5">
    <source>
        <dbReference type="PROSITE" id="PS51858"/>
    </source>
</evidence>
<dbReference type="GO" id="GO:0101005">
    <property type="term" value="F:deubiquitinase activity"/>
    <property type="evidence" value="ECO:0007669"/>
    <property type="project" value="TreeGrafter"/>
</dbReference>
<dbReference type="PANTHER" id="PTHR12378">
    <property type="entry name" value="DESUMOYLATING ISOPEPTIDASE"/>
    <property type="match status" value="1"/>
</dbReference>